<protein>
    <submittedName>
        <fullName evidence="3">Type II toxin-antitoxin system PemK/MazF family toxin</fullName>
    </submittedName>
</protein>
<dbReference type="GO" id="GO:0006402">
    <property type="term" value="P:mRNA catabolic process"/>
    <property type="evidence" value="ECO:0007669"/>
    <property type="project" value="TreeGrafter"/>
</dbReference>
<dbReference type="GO" id="GO:0004521">
    <property type="term" value="F:RNA endonuclease activity"/>
    <property type="evidence" value="ECO:0007669"/>
    <property type="project" value="TreeGrafter"/>
</dbReference>
<organism evidence="3 4">
    <name type="scientific">Micromonospora endolithica</name>
    <dbReference type="NCBI Taxonomy" id="230091"/>
    <lineage>
        <taxon>Bacteria</taxon>
        <taxon>Bacillati</taxon>
        <taxon>Actinomycetota</taxon>
        <taxon>Actinomycetes</taxon>
        <taxon>Micromonosporales</taxon>
        <taxon>Micromonosporaceae</taxon>
        <taxon>Micromonospora</taxon>
    </lineage>
</organism>
<dbReference type="Pfam" id="PF02452">
    <property type="entry name" value="PemK_toxin"/>
    <property type="match status" value="1"/>
</dbReference>
<evidence type="ECO:0000256" key="2">
    <source>
        <dbReference type="ARBA" id="ARBA00022649"/>
    </source>
</evidence>
<name>A0A3A9ZK58_9ACTN</name>
<dbReference type="Proteomes" id="UP000281726">
    <property type="component" value="Unassembled WGS sequence"/>
</dbReference>
<evidence type="ECO:0000313" key="4">
    <source>
        <dbReference type="Proteomes" id="UP000281726"/>
    </source>
</evidence>
<dbReference type="GO" id="GO:0003677">
    <property type="term" value="F:DNA binding"/>
    <property type="evidence" value="ECO:0007669"/>
    <property type="project" value="InterPro"/>
</dbReference>
<dbReference type="OrthoDB" id="9808744at2"/>
<keyword evidence="4" id="KW-1185">Reference proteome</keyword>
<dbReference type="AlphaFoldDB" id="A0A3A9ZK58"/>
<evidence type="ECO:0000313" key="3">
    <source>
        <dbReference type="EMBL" id="RKN48244.1"/>
    </source>
</evidence>
<accession>A0A3A9ZK58</accession>
<keyword evidence="2" id="KW-1277">Toxin-antitoxin system</keyword>
<proteinExistence type="inferred from homology"/>
<dbReference type="Gene3D" id="2.30.30.110">
    <property type="match status" value="1"/>
</dbReference>
<evidence type="ECO:0000256" key="1">
    <source>
        <dbReference type="ARBA" id="ARBA00007521"/>
    </source>
</evidence>
<dbReference type="GO" id="GO:0016075">
    <property type="term" value="P:rRNA catabolic process"/>
    <property type="evidence" value="ECO:0007669"/>
    <property type="project" value="TreeGrafter"/>
</dbReference>
<gene>
    <name evidence="3" type="ORF">D7223_09440</name>
</gene>
<reference evidence="3 4" key="1">
    <citation type="journal article" date="2004" name="Syst. Appl. Microbiol.">
        <title>Cryptoendolithic actinomycetes from antarctic sandstone rock samples: Micromonospora endolithica sp. nov. and two isolates related to Micromonospora coerulea Jensen 1932.</title>
        <authorList>
            <person name="Hirsch P."/>
            <person name="Mevs U."/>
            <person name="Kroppenstedt R.M."/>
            <person name="Schumann P."/>
            <person name="Stackebrandt E."/>
        </authorList>
    </citation>
    <scope>NUCLEOTIDE SEQUENCE [LARGE SCALE GENOMIC DNA]</scope>
    <source>
        <strain evidence="3 4">JCM 12677</strain>
    </source>
</reference>
<dbReference type="InterPro" id="IPR003477">
    <property type="entry name" value="PemK-like"/>
</dbReference>
<dbReference type="EMBL" id="RBAK01000003">
    <property type="protein sequence ID" value="RKN48244.1"/>
    <property type="molecule type" value="Genomic_DNA"/>
</dbReference>
<sequence length="119" mass="13431">MGPEGVSRIRPWEVWWLDFDPVAGREQAGQRPALVVSSRFHLALTAGALVSVLPLTTRERPGWLHRVPIEIPGSRTGWVITEQVRTVSASRLTGRGPVHRLRPEQVAEVRRVLREMIDI</sequence>
<comment type="caution">
    <text evidence="3">The sequence shown here is derived from an EMBL/GenBank/DDBJ whole genome shotgun (WGS) entry which is preliminary data.</text>
</comment>
<dbReference type="PANTHER" id="PTHR33988">
    <property type="entry name" value="ENDORIBONUCLEASE MAZF-RELATED"/>
    <property type="match status" value="1"/>
</dbReference>
<dbReference type="SUPFAM" id="SSF50118">
    <property type="entry name" value="Cell growth inhibitor/plasmid maintenance toxic component"/>
    <property type="match status" value="1"/>
</dbReference>
<comment type="similarity">
    <text evidence="1">Belongs to the PemK/MazF family.</text>
</comment>
<dbReference type="InterPro" id="IPR011067">
    <property type="entry name" value="Plasmid_toxin/cell-grow_inhib"/>
</dbReference>